<reference evidence="1 2" key="1">
    <citation type="submission" date="2016-07" db="EMBL/GenBank/DDBJ databases">
        <authorList>
            <person name="Jeong J.-J."/>
            <person name="Kim D.W."/>
            <person name="Sang M.K."/>
            <person name="Choi I.-G."/>
            <person name="Kim K.D."/>
        </authorList>
    </citation>
    <scope>NUCLEOTIDE SEQUENCE [LARGE SCALE GENOMIC DNA]</scope>
    <source>
        <strain evidence="1 2">UTM-3</strain>
    </source>
</reference>
<accession>A0A1B8ZGV3</accession>
<name>A0A1B8ZGV3_9FLAO</name>
<dbReference type="AlphaFoldDB" id="A0A1B8ZGV3"/>
<dbReference type="EMBL" id="MAYH01000034">
    <property type="protein sequence ID" value="OCA70843.1"/>
    <property type="molecule type" value="Genomic_DNA"/>
</dbReference>
<protein>
    <submittedName>
        <fullName evidence="1">Uncharacterized protein</fullName>
    </submittedName>
</protein>
<dbReference type="Proteomes" id="UP000092651">
    <property type="component" value="Unassembled WGS sequence"/>
</dbReference>
<evidence type="ECO:0000313" key="2">
    <source>
        <dbReference type="Proteomes" id="UP000092651"/>
    </source>
</evidence>
<organism evidence="1 2">
    <name type="scientific">Chryseobacterium artocarpi</name>
    <dbReference type="NCBI Taxonomy" id="1414727"/>
    <lineage>
        <taxon>Bacteria</taxon>
        <taxon>Pseudomonadati</taxon>
        <taxon>Bacteroidota</taxon>
        <taxon>Flavobacteriia</taxon>
        <taxon>Flavobacteriales</taxon>
        <taxon>Weeksellaceae</taxon>
        <taxon>Chryseobacterium group</taxon>
        <taxon>Chryseobacterium</taxon>
    </lineage>
</organism>
<sequence length="151" mass="17129">MLTIEKLSTKFLLVTICSSELQCYADVQNNLTHCTNTSLTDSRNLYQGMKTLNGKYDQHRSFANISTHKISSETNIQNNVPISGDTESVTYDLDDARSTPDKQGWIFFMGSYFTTTVFKKINRFSMINFKLVDGFKLINKIPDKSSLAFLA</sequence>
<keyword evidence="2" id="KW-1185">Reference proteome</keyword>
<proteinExistence type="predicted"/>
<gene>
    <name evidence="1" type="ORF">BBI01_12970</name>
</gene>
<comment type="caution">
    <text evidence="1">The sequence shown here is derived from an EMBL/GenBank/DDBJ whole genome shotgun (WGS) entry which is preliminary data.</text>
</comment>
<evidence type="ECO:0000313" key="1">
    <source>
        <dbReference type="EMBL" id="OCA70843.1"/>
    </source>
</evidence>